<proteinExistence type="predicted"/>
<dbReference type="InterPro" id="IPR036388">
    <property type="entry name" value="WH-like_DNA-bd_sf"/>
</dbReference>
<dbReference type="PANTHER" id="PTHR34849">
    <property type="entry name" value="SSL5025 PROTEIN"/>
    <property type="match status" value="1"/>
</dbReference>
<name>A0A7K0FSI8_9SPHI</name>
<sequence>MAYQNYISIEPHKRFGKPCISGTRISVYDILSWLANGMTIAQITEDFPELSDNQIKACLAYAADREHKIRVA</sequence>
<evidence type="ECO:0000313" key="1">
    <source>
        <dbReference type="EMBL" id="MRX48601.1"/>
    </source>
</evidence>
<dbReference type="Pfam" id="PF04255">
    <property type="entry name" value="DUF433"/>
    <property type="match status" value="1"/>
</dbReference>
<protein>
    <submittedName>
        <fullName evidence="1">DUF433 domain-containing protein</fullName>
    </submittedName>
</protein>
<dbReference type="Proteomes" id="UP000462931">
    <property type="component" value="Unassembled WGS sequence"/>
</dbReference>
<dbReference type="InterPro" id="IPR007367">
    <property type="entry name" value="DUF433"/>
</dbReference>
<comment type="caution">
    <text evidence="1">The sequence shown here is derived from an EMBL/GenBank/DDBJ whole genome shotgun (WGS) entry which is preliminary data.</text>
</comment>
<reference evidence="1 2" key="1">
    <citation type="submission" date="2019-11" db="EMBL/GenBank/DDBJ databases">
        <authorList>
            <person name="Cheng Q."/>
            <person name="Yang Z."/>
        </authorList>
    </citation>
    <scope>NUCLEOTIDE SEQUENCE [LARGE SCALE GENOMIC DNA]</scope>
    <source>
        <strain evidence="1 2">HX-22-1</strain>
    </source>
</reference>
<evidence type="ECO:0000313" key="2">
    <source>
        <dbReference type="Proteomes" id="UP000462931"/>
    </source>
</evidence>
<dbReference type="EMBL" id="WKJI01000005">
    <property type="protein sequence ID" value="MRX48601.1"/>
    <property type="molecule type" value="Genomic_DNA"/>
</dbReference>
<accession>A0A7K0FSI8</accession>
<gene>
    <name evidence="1" type="ORF">GJJ64_15510</name>
</gene>
<dbReference type="PANTHER" id="PTHR34849:SF5">
    <property type="entry name" value="SSL2733 PROTEIN"/>
    <property type="match status" value="1"/>
</dbReference>
<organism evidence="1 2">
    <name type="scientific">Pedobacter puniceum</name>
    <dbReference type="NCBI Taxonomy" id="2666136"/>
    <lineage>
        <taxon>Bacteria</taxon>
        <taxon>Pseudomonadati</taxon>
        <taxon>Bacteroidota</taxon>
        <taxon>Sphingobacteriia</taxon>
        <taxon>Sphingobacteriales</taxon>
        <taxon>Sphingobacteriaceae</taxon>
        <taxon>Pedobacter</taxon>
    </lineage>
</organism>
<keyword evidence="2" id="KW-1185">Reference proteome</keyword>
<dbReference type="Gene3D" id="1.10.10.10">
    <property type="entry name" value="Winged helix-like DNA-binding domain superfamily/Winged helix DNA-binding domain"/>
    <property type="match status" value="1"/>
</dbReference>
<dbReference type="InterPro" id="IPR009057">
    <property type="entry name" value="Homeodomain-like_sf"/>
</dbReference>
<dbReference type="AlphaFoldDB" id="A0A7K0FSI8"/>
<dbReference type="SUPFAM" id="SSF46689">
    <property type="entry name" value="Homeodomain-like"/>
    <property type="match status" value="1"/>
</dbReference>